<evidence type="ECO:0000259" key="4">
    <source>
        <dbReference type="Pfam" id="PF05048"/>
    </source>
</evidence>
<dbReference type="Gene3D" id="2.160.20.10">
    <property type="entry name" value="Single-stranded right-handed beta-helix, Pectin lyase-like"/>
    <property type="match status" value="2"/>
</dbReference>
<evidence type="ECO:0000313" key="5">
    <source>
        <dbReference type="EMBL" id="SDM55305.1"/>
    </source>
</evidence>
<keyword evidence="2" id="KW-0677">Repeat</keyword>
<dbReference type="PANTHER" id="PTHR22990:SF15">
    <property type="entry name" value="F-BOX ONLY PROTEIN 10"/>
    <property type="match status" value="1"/>
</dbReference>
<evidence type="ECO:0000256" key="3">
    <source>
        <dbReference type="ARBA" id="ARBA00022786"/>
    </source>
</evidence>
<gene>
    <name evidence="5" type="ORF">SAMN05421820_10471</name>
</gene>
<dbReference type="NCBIfam" id="TIGR03804">
    <property type="entry name" value="para_beta_helix"/>
    <property type="match status" value="3"/>
</dbReference>
<dbReference type="InterPro" id="IPR012334">
    <property type="entry name" value="Pectin_lyas_fold"/>
</dbReference>
<accession>A0A1G9U6W7</accession>
<dbReference type="Proteomes" id="UP000183200">
    <property type="component" value="Unassembled WGS sequence"/>
</dbReference>
<keyword evidence="3" id="KW-0833">Ubl conjugation pathway</keyword>
<evidence type="ECO:0000256" key="1">
    <source>
        <dbReference type="ARBA" id="ARBA00004906"/>
    </source>
</evidence>
<dbReference type="SMART" id="SM00710">
    <property type="entry name" value="PbH1"/>
    <property type="match status" value="9"/>
</dbReference>
<name>A0A1G9U6W7_9SPHI</name>
<dbReference type="PANTHER" id="PTHR22990">
    <property type="entry name" value="F-BOX ONLY PROTEIN"/>
    <property type="match status" value="1"/>
</dbReference>
<dbReference type="AlphaFoldDB" id="A0A1G9U6W7"/>
<dbReference type="RefSeq" id="WP_074607143.1">
    <property type="nucleotide sequence ID" value="NZ_FNGY01000004.1"/>
</dbReference>
<dbReference type="OrthoDB" id="9767990at2"/>
<evidence type="ECO:0000256" key="2">
    <source>
        <dbReference type="ARBA" id="ARBA00022737"/>
    </source>
</evidence>
<dbReference type="InterPro" id="IPR011050">
    <property type="entry name" value="Pectin_lyase_fold/virulence"/>
</dbReference>
<proteinExistence type="predicted"/>
<reference evidence="6" key="1">
    <citation type="submission" date="2016-10" db="EMBL/GenBank/DDBJ databases">
        <authorList>
            <person name="Varghese N."/>
            <person name="Submissions S."/>
        </authorList>
    </citation>
    <scope>NUCLEOTIDE SEQUENCE [LARGE SCALE GENOMIC DNA]</scope>
    <source>
        <strain evidence="6">DSM 19110</strain>
    </source>
</reference>
<dbReference type="InterPro" id="IPR007742">
    <property type="entry name" value="NosD_dom"/>
</dbReference>
<dbReference type="InterPro" id="IPR022441">
    <property type="entry name" value="Para_beta_helix_rpt-2"/>
</dbReference>
<dbReference type="InterPro" id="IPR006626">
    <property type="entry name" value="PbH1"/>
</dbReference>
<dbReference type="InterPro" id="IPR026464">
    <property type="entry name" value="NosD_copper_fam"/>
</dbReference>
<protein>
    <submittedName>
        <fullName evidence="5">Nitrous oxidase accessory protein</fullName>
    </submittedName>
</protein>
<evidence type="ECO:0000313" key="6">
    <source>
        <dbReference type="Proteomes" id="UP000183200"/>
    </source>
</evidence>
<dbReference type="Pfam" id="PF05048">
    <property type="entry name" value="NosD"/>
    <property type="match status" value="1"/>
</dbReference>
<dbReference type="InterPro" id="IPR051550">
    <property type="entry name" value="SCF-Subunits/Alg-Epimerases"/>
</dbReference>
<comment type="pathway">
    <text evidence="1">Protein modification; protein ubiquitination.</text>
</comment>
<organism evidence="5 6">
    <name type="scientific">Pedobacter steynii</name>
    <dbReference type="NCBI Taxonomy" id="430522"/>
    <lineage>
        <taxon>Bacteria</taxon>
        <taxon>Pseudomonadati</taxon>
        <taxon>Bacteroidota</taxon>
        <taxon>Sphingobacteriia</taxon>
        <taxon>Sphingobacteriales</taxon>
        <taxon>Sphingobacteriaceae</taxon>
        <taxon>Pedobacter</taxon>
    </lineage>
</organism>
<sequence>MKKVLYTLVMVCLVALCAKGKTIRVGKLKPFKSIQAAIDFSVNGDTILVDPGLYKEKNIIIQKSVTLKGIGFPVLDGDKKYAIISVKAKNVLIEGFKLQRTGRSEIRDLGAIMIYDSYKVSAINNILDDTNFGIYVQNSKKCTIKDNSITAYGKNELQSGNGIHCWRSDSLIIIGNKIKGHRDGLYFEFVKNSLIWRNVSTKNVRYGIHFMFSNRNTYIGNIFESNEAGVAVMYSKNIHMYNNHFLNNWGDAAYGILLKDITDSEISGNYFTKNTVGLHMEGCSRINLYKNTFNNNGWAVKIQASCDGNDFTGSNFVGNTFDIGTNGSLVLNTFTGNYWDKYEGYDLGRDGIGDVPYHPVSMYSMIIDSNPAALMLFRSLIVSLLDKTEKILPGVTPESLRDDKPVMKRIPL</sequence>
<feature type="domain" description="Periplasmic copper-binding protein NosD beta helix" evidence="4">
    <location>
        <begin position="155"/>
        <end position="344"/>
    </location>
</feature>
<keyword evidence="6" id="KW-1185">Reference proteome</keyword>
<dbReference type="EMBL" id="FNGY01000004">
    <property type="protein sequence ID" value="SDM55305.1"/>
    <property type="molecule type" value="Genomic_DNA"/>
</dbReference>
<dbReference type="SUPFAM" id="SSF51126">
    <property type="entry name" value="Pectin lyase-like"/>
    <property type="match status" value="1"/>
</dbReference>
<dbReference type="NCBIfam" id="TIGR04247">
    <property type="entry name" value="NosD_copper_fam"/>
    <property type="match status" value="1"/>
</dbReference>